<evidence type="ECO:0000313" key="2">
    <source>
        <dbReference type="EMBL" id="MCW1926412.1"/>
    </source>
</evidence>
<gene>
    <name evidence="2" type="ORF">OKA05_27925</name>
</gene>
<feature type="region of interest" description="Disordered" evidence="1">
    <location>
        <begin position="1"/>
        <end position="28"/>
    </location>
</feature>
<comment type="caution">
    <text evidence="2">The sequence shown here is derived from an EMBL/GenBank/DDBJ whole genome shotgun (WGS) entry which is preliminary data.</text>
</comment>
<dbReference type="Proteomes" id="UP001320876">
    <property type="component" value="Unassembled WGS sequence"/>
</dbReference>
<protein>
    <recommendedName>
        <fullName evidence="4">Glycine zipper domain-containing protein</fullName>
    </recommendedName>
</protein>
<reference evidence="2 3" key="1">
    <citation type="submission" date="2022-10" db="EMBL/GenBank/DDBJ databases">
        <title>Luteolibacter arcticus strain CCTCC AB 2014275, whole genome shotgun sequencing project.</title>
        <authorList>
            <person name="Zhao G."/>
            <person name="Shen L."/>
        </authorList>
    </citation>
    <scope>NUCLEOTIDE SEQUENCE [LARGE SCALE GENOMIC DNA]</scope>
    <source>
        <strain evidence="2 3">CCTCC AB 2014275</strain>
    </source>
</reference>
<accession>A0ABT3GSA3</accession>
<proteinExistence type="predicted"/>
<keyword evidence="3" id="KW-1185">Reference proteome</keyword>
<evidence type="ECO:0000313" key="3">
    <source>
        <dbReference type="Proteomes" id="UP001320876"/>
    </source>
</evidence>
<feature type="compositionally biased region" description="Basic and acidic residues" evidence="1">
    <location>
        <begin position="1"/>
        <end position="15"/>
    </location>
</feature>
<organism evidence="2 3">
    <name type="scientific">Luteolibacter arcticus</name>
    <dbReference type="NCBI Taxonomy" id="1581411"/>
    <lineage>
        <taxon>Bacteria</taxon>
        <taxon>Pseudomonadati</taxon>
        <taxon>Verrucomicrobiota</taxon>
        <taxon>Verrucomicrobiia</taxon>
        <taxon>Verrucomicrobiales</taxon>
        <taxon>Verrucomicrobiaceae</taxon>
        <taxon>Luteolibacter</taxon>
    </lineage>
</organism>
<name>A0ABT3GSA3_9BACT</name>
<evidence type="ECO:0008006" key="4">
    <source>
        <dbReference type="Google" id="ProtNLM"/>
    </source>
</evidence>
<dbReference type="RefSeq" id="WP_264490520.1">
    <property type="nucleotide sequence ID" value="NZ_JAPDDT010000025.1"/>
</dbReference>
<evidence type="ECO:0000256" key="1">
    <source>
        <dbReference type="SAM" id="MobiDB-lite"/>
    </source>
</evidence>
<sequence>MKTKDEELKDARNEDPITGEPGSHPVGVGVGTAAGAAAGGAMGAIGGPVGAAVGAVVGGIAGAIAGKAGGEAVNPTVEDAYWREHHGEQAFVDADSDLTYEDYAPAYRVGYSGPARHRTDFDSADSALRSDWEAQKGASKLNWERAKHAARAGWHRVESRLPGDADKDGI</sequence>
<dbReference type="EMBL" id="JAPDDT010000025">
    <property type="protein sequence ID" value="MCW1926412.1"/>
    <property type="molecule type" value="Genomic_DNA"/>
</dbReference>